<evidence type="ECO:0000256" key="6">
    <source>
        <dbReference type="ARBA" id="ARBA00023049"/>
    </source>
</evidence>
<sequence length="877" mass="95391">MLTMLPLFSTARPSLASERRHSAGPSMLPLISQLQHLERNAQPVHEQRYASDPPPRRELQSAAAEETATTQPIRYHLDFRSLYEEHAPRYSACFRAGDWFRWGLPGSQAPPADGTPTCSRGEESTRQASEGCWGRCLASDVITPAVREHMASVVEEVVRAMPKYLAVRPVVGNLVFNVAPSRYEHVLKLKGYDTPSECSADCAQISNVAVEPSMCTDGVAADVVVSITKPPGLAGLAGTGGSCAADQAGRPLWLVFAWHSPVDEIISHDAAYHYGLVVHELLHGLGFSHTSFQYARDASGARKNMLELKRVTDSDGASDDVWHFTQGRAHNLAREYFGCTGTWEGLPLMGLPEAGRASHWETRIMRDDVMAYGFQDAVSAITLGAMEDLGHYRANYSAAECIIWGYRQGCAFVTTRCGVGRHDRSIEVASRAQCRGDPAWAARSDAYLNSKCEHGQNPCADESTSGYTPSTGDSSGAGLCDAQCAYGASQGDSACAVTSPTDDDPFLFSSTVAKYTNDLSWTVWLIPACCAGLLALVILRRIRRAICPADERARTIALTLGCFVSLVSLVVCGIFVRALLQYDVYAPFVARDSIFTCLCGSGAICVMALLFVWGVYRRRACVCISAFWTILAITVLLVLMSCFMYYSLWKMDDVRAESISAVRGTRVTRVMKTLDDLFSRELAVPLAAVQATLCSAYTMCCRDPSLDVSSVALSADQKRTCGAQGDGLLADLEAEVQDPSSPDFCPYITGVPAERINSLPPGVCTLIDQEVDTFSIAKCQAEFCSSGVDEYLVFVDAMIAHSRLYTTMFAVGMGITLVLNLIWAVNIRFVGKRLCNKQQNDASPDEQSENKAARNEDSGAKRARAAGKESLGRQVRV</sequence>
<feature type="transmembrane region" description="Helical" evidence="10">
    <location>
        <begin position="560"/>
        <end position="580"/>
    </location>
</feature>
<dbReference type="PANTHER" id="PTHR10942">
    <property type="entry name" value="LEISHMANOLYSIN-LIKE PEPTIDASE"/>
    <property type="match status" value="1"/>
</dbReference>
<dbReference type="Pfam" id="PF01457">
    <property type="entry name" value="Peptidase_M8"/>
    <property type="match status" value="1"/>
</dbReference>
<evidence type="ECO:0000256" key="4">
    <source>
        <dbReference type="ARBA" id="ARBA00022801"/>
    </source>
</evidence>
<dbReference type="GO" id="GO:0004222">
    <property type="term" value="F:metalloendopeptidase activity"/>
    <property type="evidence" value="ECO:0007669"/>
    <property type="project" value="InterPro"/>
</dbReference>
<evidence type="ECO:0000256" key="5">
    <source>
        <dbReference type="ARBA" id="ARBA00022833"/>
    </source>
</evidence>
<keyword evidence="10" id="KW-0472">Membrane</keyword>
<keyword evidence="2" id="KW-0645">Protease</keyword>
<feature type="transmembrane region" description="Helical" evidence="10">
    <location>
        <begin position="519"/>
        <end position="539"/>
    </location>
</feature>
<feature type="binding site" evidence="8">
    <location>
        <position position="359"/>
    </location>
    <ligand>
        <name>Zn(2+)</name>
        <dbReference type="ChEBI" id="CHEBI:29105"/>
        <note>catalytic</note>
    </ligand>
</feature>
<feature type="transmembrane region" description="Helical" evidence="10">
    <location>
        <begin position="804"/>
        <end position="825"/>
    </location>
</feature>
<evidence type="ECO:0000313" key="11">
    <source>
        <dbReference type="EMBL" id="KAL1504838.1"/>
    </source>
</evidence>
<dbReference type="PANTHER" id="PTHR10942:SF0">
    <property type="entry name" value="LEISHMANOLYSIN-LIKE PEPTIDASE"/>
    <property type="match status" value="1"/>
</dbReference>
<keyword evidence="6 8" id="KW-0482">Metalloprotease</keyword>
<dbReference type="GO" id="GO:0007155">
    <property type="term" value="P:cell adhesion"/>
    <property type="evidence" value="ECO:0007669"/>
    <property type="project" value="InterPro"/>
</dbReference>
<accession>A0AB34IU09</accession>
<dbReference type="Gene3D" id="3.10.170.20">
    <property type="match status" value="1"/>
</dbReference>
<dbReference type="GO" id="GO:0006508">
    <property type="term" value="P:proteolysis"/>
    <property type="evidence" value="ECO:0007669"/>
    <property type="project" value="UniProtKB-KW"/>
</dbReference>
<dbReference type="Gene3D" id="3.90.132.10">
    <property type="entry name" value="Leishmanolysin , domain 2"/>
    <property type="match status" value="1"/>
</dbReference>
<evidence type="ECO:0000256" key="1">
    <source>
        <dbReference type="ARBA" id="ARBA00005860"/>
    </source>
</evidence>
<keyword evidence="10" id="KW-0812">Transmembrane</keyword>
<dbReference type="EMBL" id="JBGBPQ010000019">
    <property type="protein sequence ID" value="KAL1504838.1"/>
    <property type="molecule type" value="Genomic_DNA"/>
</dbReference>
<feature type="compositionally biased region" description="Basic and acidic residues" evidence="9">
    <location>
        <begin position="45"/>
        <end position="59"/>
    </location>
</feature>
<dbReference type="Proteomes" id="UP001515480">
    <property type="component" value="Unassembled WGS sequence"/>
</dbReference>
<evidence type="ECO:0000256" key="9">
    <source>
        <dbReference type="SAM" id="MobiDB-lite"/>
    </source>
</evidence>
<comment type="cofactor">
    <cofactor evidence="8">
        <name>Zn(2+)</name>
        <dbReference type="ChEBI" id="CHEBI:29105"/>
    </cofactor>
    <text evidence="8">Binds 1 zinc ion per subunit.</text>
</comment>
<feature type="binding site" evidence="8">
    <location>
        <position position="279"/>
    </location>
    <ligand>
        <name>Zn(2+)</name>
        <dbReference type="ChEBI" id="CHEBI:29105"/>
        <note>catalytic</note>
    </ligand>
</feature>
<keyword evidence="4" id="KW-0378">Hydrolase</keyword>
<feature type="region of interest" description="Disordered" evidence="9">
    <location>
        <begin position="838"/>
        <end position="877"/>
    </location>
</feature>
<proteinExistence type="inferred from homology"/>
<dbReference type="GO" id="GO:0046872">
    <property type="term" value="F:metal ion binding"/>
    <property type="evidence" value="ECO:0007669"/>
    <property type="project" value="UniProtKB-KW"/>
</dbReference>
<keyword evidence="3 8" id="KW-0479">Metal-binding</keyword>
<reference evidence="11 12" key="1">
    <citation type="journal article" date="2024" name="Science">
        <title>Giant polyketide synthase enzymes in the biosynthesis of giant marine polyether toxins.</title>
        <authorList>
            <person name="Fallon T.R."/>
            <person name="Shende V.V."/>
            <person name="Wierzbicki I.H."/>
            <person name="Pendleton A.L."/>
            <person name="Watervoot N.F."/>
            <person name="Auber R.P."/>
            <person name="Gonzalez D.J."/>
            <person name="Wisecaver J.H."/>
            <person name="Moore B.S."/>
        </authorList>
    </citation>
    <scope>NUCLEOTIDE SEQUENCE [LARGE SCALE GENOMIC DNA]</scope>
    <source>
        <strain evidence="11 12">12B1</strain>
    </source>
</reference>
<evidence type="ECO:0000313" key="12">
    <source>
        <dbReference type="Proteomes" id="UP001515480"/>
    </source>
</evidence>
<dbReference type="GO" id="GO:0005737">
    <property type="term" value="C:cytoplasm"/>
    <property type="evidence" value="ECO:0007669"/>
    <property type="project" value="TreeGrafter"/>
</dbReference>
<dbReference type="PRINTS" id="PR00782">
    <property type="entry name" value="LSHMANOLYSIN"/>
</dbReference>
<comment type="caution">
    <text evidence="11">The sequence shown here is derived from an EMBL/GenBank/DDBJ whole genome shotgun (WGS) entry which is preliminary data.</text>
</comment>
<evidence type="ECO:0000256" key="2">
    <source>
        <dbReference type="ARBA" id="ARBA00022670"/>
    </source>
</evidence>
<evidence type="ECO:0000256" key="3">
    <source>
        <dbReference type="ARBA" id="ARBA00022723"/>
    </source>
</evidence>
<dbReference type="InterPro" id="IPR001577">
    <property type="entry name" value="Peptidase_M8"/>
</dbReference>
<name>A0AB34IU09_PRYPA</name>
<evidence type="ECO:0000256" key="7">
    <source>
        <dbReference type="PIRSR" id="PIRSR601577-1"/>
    </source>
</evidence>
<feature type="transmembrane region" description="Helical" evidence="10">
    <location>
        <begin position="592"/>
        <end position="613"/>
    </location>
</feature>
<organism evidence="11 12">
    <name type="scientific">Prymnesium parvum</name>
    <name type="common">Toxic golden alga</name>
    <dbReference type="NCBI Taxonomy" id="97485"/>
    <lineage>
        <taxon>Eukaryota</taxon>
        <taxon>Haptista</taxon>
        <taxon>Haptophyta</taxon>
        <taxon>Prymnesiophyceae</taxon>
        <taxon>Prymnesiales</taxon>
        <taxon>Prymnesiaceae</taxon>
        <taxon>Prymnesium</taxon>
    </lineage>
</organism>
<comment type="similarity">
    <text evidence="1">Belongs to the peptidase M8 family.</text>
</comment>
<keyword evidence="5 8" id="KW-0862">Zinc</keyword>
<feature type="binding site" evidence="8">
    <location>
        <position position="283"/>
    </location>
    <ligand>
        <name>Zn(2+)</name>
        <dbReference type="ChEBI" id="CHEBI:29105"/>
        <note>catalytic</note>
    </ligand>
</feature>
<keyword evidence="12" id="KW-1185">Reference proteome</keyword>
<dbReference type="AlphaFoldDB" id="A0AB34IU09"/>
<feature type="transmembrane region" description="Helical" evidence="10">
    <location>
        <begin position="620"/>
        <end position="646"/>
    </location>
</feature>
<keyword evidence="10" id="KW-1133">Transmembrane helix</keyword>
<feature type="compositionally biased region" description="Basic and acidic residues" evidence="9">
    <location>
        <begin position="848"/>
        <end position="871"/>
    </location>
</feature>
<evidence type="ECO:0008006" key="13">
    <source>
        <dbReference type="Google" id="ProtNLM"/>
    </source>
</evidence>
<evidence type="ECO:0000256" key="10">
    <source>
        <dbReference type="SAM" id="Phobius"/>
    </source>
</evidence>
<feature type="active site" evidence="7">
    <location>
        <position position="280"/>
    </location>
</feature>
<protein>
    <recommendedName>
        <fullName evidence="13">Metalloendopeptidase</fullName>
    </recommendedName>
</protein>
<gene>
    <name evidence="11" type="ORF">AB1Y20_008609</name>
</gene>
<feature type="region of interest" description="Disordered" evidence="9">
    <location>
        <begin position="42"/>
        <end position="68"/>
    </location>
</feature>
<dbReference type="GO" id="GO:0016020">
    <property type="term" value="C:membrane"/>
    <property type="evidence" value="ECO:0007669"/>
    <property type="project" value="InterPro"/>
</dbReference>
<evidence type="ECO:0000256" key="8">
    <source>
        <dbReference type="PIRSR" id="PIRSR601577-2"/>
    </source>
</evidence>
<dbReference type="SUPFAM" id="SSF55486">
    <property type="entry name" value="Metalloproteases ('zincins'), catalytic domain"/>
    <property type="match status" value="1"/>
</dbReference>